<evidence type="ECO:0000259" key="2">
    <source>
        <dbReference type="PROSITE" id="PS50995"/>
    </source>
</evidence>
<dbReference type="AlphaFoldDB" id="A0A1H6CCK5"/>
<dbReference type="Proteomes" id="UP000236728">
    <property type="component" value="Unassembled WGS sequence"/>
</dbReference>
<keyword evidence="4" id="KW-1185">Reference proteome</keyword>
<dbReference type="RefSeq" id="WP_103935255.1">
    <property type="nucleotide sequence ID" value="NZ_FNVA01000009.1"/>
</dbReference>
<dbReference type="PRINTS" id="PR00598">
    <property type="entry name" value="HTHMARR"/>
</dbReference>
<protein>
    <submittedName>
        <fullName evidence="3">Transcriptional regulator, MarR family</fullName>
    </submittedName>
</protein>
<dbReference type="PROSITE" id="PS50995">
    <property type="entry name" value="HTH_MARR_2"/>
    <property type="match status" value="1"/>
</dbReference>
<feature type="domain" description="HTH marR-type" evidence="2">
    <location>
        <begin position="13"/>
        <end position="145"/>
    </location>
</feature>
<evidence type="ECO:0000313" key="3">
    <source>
        <dbReference type="EMBL" id="SEG70365.1"/>
    </source>
</evidence>
<dbReference type="InterPro" id="IPR036390">
    <property type="entry name" value="WH_DNA-bd_sf"/>
</dbReference>
<dbReference type="InterPro" id="IPR036388">
    <property type="entry name" value="WH-like_DNA-bd_sf"/>
</dbReference>
<dbReference type="SMART" id="SM00347">
    <property type="entry name" value="HTH_MARR"/>
    <property type="match status" value="1"/>
</dbReference>
<accession>A0A1H6CCK5</accession>
<sequence>MSKTEQTGNDTTGPKLWVVLARAYGALAHYVEQCIAAEGLCLSDFMMLEVLLHKGPLSISAIGEKVLLTNASMTAATDRLEKRGFVERHNSEEDRRSKIVTLTPEGRTFISELYERHVKDIEAVTSVLSQKEQNKMRGLLKTLGLAAKEASERKREAADAEASAPIKDRARVKKA</sequence>
<dbReference type="EMBL" id="FNVA01000009">
    <property type="protein sequence ID" value="SEG70365.1"/>
    <property type="molecule type" value="Genomic_DNA"/>
</dbReference>
<dbReference type="InterPro" id="IPR000835">
    <property type="entry name" value="HTH_MarR-typ"/>
</dbReference>
<dbReference type="SUPFAM" id="SSF46785">
    <property type="entry name" value="Winged helix' DNA-binding domain"/>
    <property type="match status" value="1"/>
</dbReference>
<name>A0A1H6CCK5_9BACT</name>
<dbReference type="PANTHER" id="PTHR33164">
    <property type="entry name" value="TRANSCRIPTIONAL REGULATOR, MARR FAMILY"/>
    <property type="match status" value="1"/>
</dbReference>
<reference evidence="3 4" key="1">
    <citation type="submission" date="2016-10" db="EMBL/GenBank/DDBJ databases">
        <authorList>
            <person name="de Groot N.N."/>
        </authorList>
    </citation>
    <scope>NUCLEOTIDE SEQUENCE [LARGE SCALE GENOMIC DNA]</scope>
    <source>
        <strain evidence="3 4">DSM 22489</strain>
    </source>
</reference>
<dbReference type="GO" id="GO:0006950">
    <property type="term" value="P:response to stress"/>
    <property type="evidence" value="ECO:0007669"/>
    <property type="project" value="TreeGrafter"/>
</dbReference>
<dbReference type="OrthoDB" id="9799747at2"/>
<dbReference type="Pfam" id="PF01047">
    <property type="entry name" value="MarR"/>
    <property type="match status" value="1"/>
</dbReference>
<dbReference type="Gene3D" id="1.10.10.10">
    <property type="entry name" value="Winged helix-like DNA-binding domain superfamily/Winged helix DNA-binding domain"/>
    <property type="match status" value="1"/>
</dbReference>
<evidence type="ECO:0000256" key="1">
    <source>
        <dbReference type="SAM" id="MobiDB-lite"/>
    </source>
</evidence>
<dbReference type="PANTHER" id="PTHR33164:SF101">
    <property type="entry name" value="TRANSCRIPTIONAL REPRESSOR MPRA"/>
    <property type="match status" value="1"/>
</dbReference>
<evidence type="ECO:0000313" key="4">
    <source>
        <dbReference type="Proteomes" id="UP000236728"/>
    </source>
</evidence>
<dbReference type="InterPro" id="IPR039422">
    <property type="entry name" value="MarR/SlyA-like"/>
</dbReference>
<feature type="region of interest" description="Disordered" evidence="1">
    <location>
        <begin position="151"/>
        <end position="175"/>
    </location>
</feature>
<organism evidence="3 4">
    <name type="scientific">Bryocella elongata</name>
    <dbReference type="NCBI Taxonomy" id="863522"/>
    <lineage>
        <taxon>Bacteria</taxon>
        <taxon>Pseudomonadati</taxon>
        <taxon>Acidobacteriota</taxon>
        <taxon>Terriglobia</taxon>
        <taxon>Terriglobales</taxon>
        <taxon>Acidobacteriaceae</taxon>
        <taxon>Bryocella</taxon>
    </lineage>
</organism>
<gene>
    <name evidence="3" type="ORF">SAMN05421819_4431</name>
</gene>
<dbReference type="GO" id="GO:0003700">
    <property type="term" value="F:DNA-binding transcription factor activity"/>
    <property type="evidence" value="ECO:0007669"/>
    <property type="project" value="InterPro"/>
</dbReference>
<proteinExistence type="predicted"/>